<dbReference type="AlphaFoldDB" id="A0A2A4ALF6"/>
<dbReference type="SUPFAM" id="SSF52540">
    <property type="entry name" value="P-loop containing nucleoside triphosphate hydrolases"/>
    <property type="match status" value="1"/>
</dbReference>
<dbReference type="InterPro" id="IPR003439">
    <property type="entry name" value="ABC_transporter-like_ATP-bd"/>
</dbReference>
<dbReference type="EMBL" id="NWBP01000013">
    <property type="protein sequence ID" value="PCC83301.1"/>
    <property type="molecule type" value="Genomic_DNA"/>
</dbReference>
<evidence type="ECO:0000256" key="5">
    <source>
        <dbReference type="SAM" id="Phobius"/>
    </source>
</evidence>
<sequence>MSRLPVPQDSRWLLKTVFSRREKTIPAAVLMSVSFLCNGMTPVVVGNAIDGAIAYQSFSSLLRWLGILLAIFCVNASAAWCARGMFSRAMLEVGHDLRMAVTDRIQDPRGIAGAKHTAGELLSIASSDTKRVSDAVIMTVFPVAEVSAIVYVAVMTSRVNWALGIAILLGGPLVVWFSLRAAKPLRQSSGARQAALAQASAMATDVVQGLRILKGLGAIATVRGRYSQVSDTAYTKTVSANGARARLNATTEAVGSIYVIVVALAAGAMAVKGAMSVGQLITVVGLTQFVITPMTMMGKNIASRWAAAQASGRRITALLNAPFREAADARDPGWQPGLHVIKGVAPRELIDLPRDRFLVAPHAADLFAGSVESNIAADKGAAQRALHVAAAEDIPGGLEKEVGENGGALSGGQRQRVALARAIAADAEVLILQDPTTALDSVTEQVVAERVRDARRGMTTVVYTNAPAWTTVADSVSEPAAAARASEGEDI</sequence>
<evidence type="ECO:0000256" key="2">
    <source>
        <dbReference type="ARBA" id="ARBA00022692"/>
    </source>
</evidence>
<evidence type="ECO:0000256" key="3">
    <source>
        <dbReference type="ARBA" id="ARBA00022989"/>
    </source>
</evidence>
<feature type="transmembrane region" description="Helical" evidence="5">
    <location>
        <begin position="253"/>
        <end position="271"/>
    </location>
</feature>
<comment type="subcellular location">
    <subcellularLocation>
        <location evidence="1">Cell membrane</location>
        <topology evidence="1">Multi-pass membrane protein</topology>
    </subcellularLocation>
</comment>
<feature type="domain" description="ABC transporter" evidence="6">
    <location>
        <begin position="207"/>
        <end position="491"/>
    </location>
</feature>
<keyword evidence="2 5" id="KW-0812">Transmembrane</keyword>
<dbReference type="InterPro" id="IPR039421">
    <property type="entry name" value="Type_1_exporter"/>
</dbReference>
<dbReference type="Gene3D" id="3.40.50.300">
    <property type="entry name" value="P-loop containing nucleotide triphosphate hydrolases"/>
    <property type="match status" value="1"/>
</dbReference>
<dbReference type="GO" id="GO:0005524">
    <property type="term" value="F:ATP binding"/>
    <property type="evidence" value="ECO:0007669"/>
    <property type="project" value="UniProtKB-KW"/>
</dbReference>
<dbReference type="PANTHER" id="PTHR43394">
    <property type="entry name" value="ATP-DEPENDENT PERMEASE MDL1, MITOCHONDRIAL"/>
    <property type="match status" value="1"/>
</dbReference>
<dbReference type="PANTHER" id="PTHR43394:SF1">
    <property type="entry name" value="ATP-BINDING CASSETTE SUB-FAMILY B MEMBER 10, MITOCHONDRIAL"/>
    <property type="match status" value="1"/>
</dbReference>
<keyword evidence="3 5" id="KW-1133">Transmembrane helix</keyword>
<dbReference type="GO" id="GO:0016887">
    <property type="term" value="F:ATP hydrolysis activity"/>
    <property type="evidence" value="ECO:0007669"/>
    <property type="project" value="InterPro"/>
</dbReference>
<keyword evidence="8" id="KW-0547">Nucleotide-binding</keyword>
<feature type="transmembrane region" description="Helical" evidence="5">
    <location>
        <begin position="135"/>
        <end position="154"/>
    </location>
</feature>
<reference evidence="8 9" key="1">
    <citation type="submission" date="2017-09" db="EMBL/GenBank/DDBJ databases">
        <title>Draft Genome Sequence of Corynebacterium accolens AH4003.</title>
        <authorList>
            <person name="Chen Y."/>
            <person name="Oosthuysen W.F."/>
            <person name="Kelley S."/>
            <person name="Horswill A."/>
        </authorList>
    </citation>
    <scope>NUCLEOTIDE SEQUENCE [LARGE SCALE GENOMIC DNA]</scope>
    <source>
        <strain evidence="8 9">AH4003</strain>
    </source>
</reference>
<evidence type="ECO:0000256" key="1">
    <source>
        <dbReference type="ARBA" id="ARBA00004651"/>
    </source>
</evidence>
<dbReference type="InterPro" id="IPR036640">
    <property type="entry name" value="ABC1_TM_sf"/>
</dbReference>
<dbReference type="GO" id="GO:0015421">
    <property type="term" value="F:ABC-type oligopeptide transporter activity"/>
    <property type="evidence" value="ECO:0007669"/>
    <property type="project" value="TreeGrafter"/>
</dbReference>
<dbReference type="Pfam" id="PF00664">
    <property type="entry name" value="ABC_membrane"/>
    <property type="match status" value="1"/>
</dbReference>
<dbReference type="CDD" id="cd07346">
    <property type="entry name" value="ABC_6TM_exporters"/>
    <property type="match status" value="1"/>
</dbReference>
<organism evidence="8 9">
    <name type="scientific">Corynebacterium accolens</name>
    <dbReference type="NCBI Taxonomy" id="38284"/>
    <lineage>
        <taxon>Bacteria</taxon>
        <taxon>Bacillati</taxon>
        <taxon>Actinomycetota</taxon>
        <taxon>Actinomycetes</taxon>
        <taxon>Mycobacteriales</taxon>
        <taxon>Corynebacteriaceae</taxon>
        <taxon>Corynebacterium</taxon>
    </lineage>
</organism>
<proteinExistence type="predicted"/>
<accession>A0A2A4ALF6</accession>
<dbReference type="GO" id="GO:0005886">
    <property type="term" value="C:plasma membrane"/>
    <property type="evidence" value="ECO:0007669"/>
    <property type="project" value="UniProtKB-SubCell"/>
</dbReference>
<feature type="transmembrane region" description="Helical" evidence="5">
    <location>
        <begin position="25"/>
        <end position="49"/>
    </location>
</feature>
<dbReference type="Gene3D" id="1.20.1560.10">
    <property type="entry name" value="ABC transporter type 1, transmembrane domain"/>
    <property type="match status" value="1"/>
</dbReference>
<evidence type="ECO:0000256" key="4">
    <source>
        <dbReference type="ARBA" id="ARBA00023136"/>
    </source>
</evidence>
<dbReference type="Proteomes" id="UP000218690">
    <property type="component" value="Unassembled WGS sequence"/>
</dbReference>
<dbReference type="PROSITE" id="PS00211">
    <property type="entry name" value="ABC_TRANSPORTER_1"/>
    <property type="match status" value="1"/>
</dbReference>
<feature type="domain" description="ABC transmembrane type-1" evidence="7">
    <location>
        <begin position="27"/>
        <end position="303"/>
    </location>
</feature>
<keyword evidence="8" id="KW-0067">ATP-binding</keyword>
<dbReference type="SUPFAM" id="SSF90123">
    <property type="entry name" value="ABC transporter transmembrane region"/>
    <property type="match status" value="1"/>
</dbReference>
<evidence type="ECO:0000259" key="6">
    <source>
        <dbReference type="PROSITE" id="PS50893"/>
    </source>
</evidence>
<comment type="caution">
    <text evidence="8">The sequence shown here is derived from an EMBL/GenBank/DDBJ whole genome shotgun (WGS) entry which is preliminary data.</text>
</comment>
<evidence type="ECO:0000259" key="7">
    <source>
        <dbReference type="PROSITE" id="PS50929"/>
    </source>
</evidence>
<dbReference type="InterPro" id="IPR011527">
    <property type="entry name" value="ABC1_TM_dom"/>
</dbReference>
<feature type="transmembrane region" description="Helical" evidence="5">
    <location>
        <begin position="160"/>
        <end position="179"/>
    </location>
</feature>
<dbReference type="PROSITE" id="PS50893">
    <property type="entry name" value="ABC_TRANSPORTER_2"/>
    <property type="match status" value="1"/>
</dbReference>
<protein>
    <submittedName>
        <fullName evidence="8">ABC transporter ATP-binding protein</fullName>
    </submittedName>
</protein>
<feature type="transmembrane region" description="Helical" evidence="5">
    <location>
        <begin position="61"/>
        <end position="82"/>
    </location>
</feature>
<dbReference type="PROSITE" id="PS50929">
    <property type="entry name" value="ABC_TM1F"/>
    <property type="match status" value="1"/>
</dbReference>
<dbReference type="InterPro" id="IPR017871">
    <property type="entry name" value="ABC_transporter-like_CS"/>
</dbReference>
<dbReference type="Pfam" id="PF00005">
    <property type="entry name" value="ABC_tran"/>
    <property type="match status" value="1"/>
</dbReference>
<keyword evidence="4 5" id="KW-0472">Membrane</keyword>
<evidence type="ECO:0000313" key="9">
    <source>
        <dbReference type="Proteomes" id="UP000218690"/>
    </source>
</evidence>
<gene>
    <name evidence="8" type="ORF">COM45_04095</name>
</gene>
<evidence type="ECO:0000313" key="8">
    <source>
        <dbReference type="EMBL" id="PCC83301.1"/>
    </source>
</evidence>
<name>A0A2A4ALF6_9CORY</name>
<dbReference type="InterPro" id="IPR027417">
    <property type="entry name" value="P-loop_NTPase"/>
</dbReference>